<dbReference type="SUPFAM" id="SSF159501">
    <property type="entry name" value="EreA/ChaN-like"/>
    <property type="match status" value="1"/>
</dbReference>
<dbReference type="Gene3D" id="3.30.1870.10">
    <property type="entry name" value="EreA-like, domain 2"/>
    <property type="match status" value="1"/>
</dbReference>
<reference evidence="2" key="1">
    <citation type="submission" date="2017-11" db="EMBL/GenBank/DDBJ databases">
        <authorList>
            <person name="Zhu W."/>
        </authorList>
    </citation>
    <scope>NUCLEOTIDE SEQUENCE [LARGE SCALE GENOMIC DNA]</scope>
    <source>
        <strain evidence="2">CAU 1051</strain>
    </source>
</reference>
<organism evidence="1 2">
    <name type="scientific">Oceanobacillus chungangensis</name>
    <dbReference type="NCBI Taxonomy" id="1229152"/>
    <lineage>
        <taxon>Bacteria</taxon>
        <taxon>Bacillati</taxon>
        <taxon>Bacillota</taxon>
        <taxon>Bacilli</taxon>
        <taxon>Bacillales</taxon>
        <taxon>Bacillaceae</taxon>
        <taxon>Oceanobacillus</taxon>
    </lineage>
</organism>
<dbReference type="RefSeq" id="WP_115748616.1">
    <property type="nucleotide sequence ID" value="NZ_PIOD01000005.1"/>
</dbReference>
<dbReference type="OrthoDB" id="9810066at2"/>
<dbReference type="GO" id="GO:0046677">
    <property type="term" value="P:response to antibiotic"/>
    <property type="evidence" value="ECO:0007669"/>
    <property type="project" value="InterPro"/>
</dbReference>
<dbReference type="Gene3D" id="3.40.1660.10">
    <property type="entry name" value="EreA-like (biosynthetic domain)"/>
    <property type="match status" value="1"/>
</dbReference>
<dbReference type="PANTHER" id="PTHR31299">
    <property type="entry name" value="ESTERASE, PUTATIVE (AFU_ORTHOLOGUE AFUA_1G05850)-RELATED"/>
    <property type="match status" value="1"/>
</dbReference>
<dbReference type="Proteomes" id="UP000256520">
    <property type="component" value="Unassembled WGS sequence"/>
</dbReference>
<accession>A0A3D8PXK4</accession>
<dbReference type="EMBL" id="PIOD01000005">
    <property type="protein sequence ID" value="RDW20502.1"/>
    <property type="molecule type" value="Genomic_DNA"/>
</dbReference>
<keyword evidence="2" id="KW-1185">Reference proteome</keyword>
<comment type="caution">
    <text evidence="1">The sequence shown here is derived from an EMBL/GenBank/DDBJ whole genome shotgun (WGS) entry which is preliminary data.</text>
</comment>
<gene>
    <name evidence="1" type="ORF">CWR45_04505</name>
</gene>
<dbReference type="Gene3D" id="1.20.1440.30">
    <property type="entry name" value="Biosynthetic Protein domain"/>
    <property type="match status" value="1"/>
</dbReference>
<proteinExistence type="predicted"/>
<dbReference type="InterPro" id="IPR052036">
    <property type="entry name" value="Hydrolase/PRTase-associated"/>
</dbReference>
<dbReference type="CDD" id="cd14728">
    <property type="entry name" value="Ere-like"/>
    <property type="match status" value="1"/>
</dbReference>
<name>A0A3D8PXK4_9BACI</name>
<sequence length="409" mass="48158">MSLFQLGNKKYNKATEWVREHSFRIESLTECNGEDFKFLEKVLKDKRVVWLGENGHGIAEHSLLKTKLIHFLYQKMGFKVIAFESGFVEGYSSNYMKEALSVNELMDKSIFSLWKTEETYPLFELIKENSDLNLIGFDLQPSVKKSSIVAFINQLNINFPSEFIRSIQKVENTAISFYEQIGIYKATRKKVPKEILNNYFKTKKEQDKLIIHLQTMLKYLKREFERNGLSKEYAVIQKALENRQLFLNHLASRKRDFLKIRDRVMADNLEWICNELYPNEKIIIWAHNNHIYKNITSSYKPMGSLMSPKFERQSYYLGLFMYQGEVTFDKKTTQKLEKPPKNSIEDYMNHNPSPVSFLDFSKASLNRVNKWISRNTVILDSGMIHTFIIPKKQLDGIFFVKEVSPSRHI</sequence>
<dbReference type="InterPro" id="IPR007815">
    <property type="entry name" value="Emycin_Estase"/>
</dbReference>
<dbReference type="PANTHER" id="PTHR31299:SF0">
    <property type="entry name" value="ESTERASE, PUTATIVE (AFU_ORTHOLOGUE AFUA_1G05850)-RELATED"/>
    <property type="match status" value="1"/>
</dbReference>
<dbReference type="Pfam" id="PF05139">
    <property type="entry name" value="Erythro_esteras"/>
    <property type="match status" value="1"/>
</dbReference>
<evidence type="ECO:0000313" key="1">
    <source>
        <dbReference type="EMBL" id="RDW20502.1"/>
    </source>
</evidence>
<evidence type="ECO:0000313" key="2">
    <source>
        <dbReference type="Proteomes" id="UP000256520"/>
    </source>
</evidence>
<protein>
    <submittedName>
        <fullName evidence="1">Erythromycin esterase</fullName>
    </submittedName>
</protein>
<dbReference type="AlphaFoldDB" id="A0A3D8PXK4"/>